<comment type="caution">
    <text evidence="4">The sequence shown here is derived from an EMBL/GenBank/DDBJ whole genome shotgun (WGS) entry which is preliminary data.</text>
</comment>
<proteinExistence type="inferred from homology"/>
<dbReference type="PRINTS" id="PR00080">
    <property type="entry name" value="SDRFAMILY"/>
</dbReference>
<comment type="similarity">
    <text evidence="1">Belongs to the short-chain dehydrogenases/reductases (SDR) family.</text>
</comment>
<protein>
    <submittedName>
        <fullName evidence="4">3-oxoacyl-ACP reductase</fullName>
    </submittedName>
</protein>
<dbReference type="OrthoDB" id="9804774at2"/>
<feature type="domain" description="Ketoreductase" evidence="3">
    <location>
        <begin position="4"/>
        <end position="184"/>
    </location>
</feature>
<dbReference type="RefSeq" id="WP_110432889.1">
    <property type="nucleotide sequence ID" value="NZ_QGLR01000008.1"/>
</dbReference>
<reference evidence="4 5" key="1">
    <citation type="submission" date="2018-05" db="EMBL/GenBank/DDBJ databases">
        <title>Reference genomes for bee gut microbiota database.</title>
        <authorList>
            <person name="Ellegaard K.M."/>
        </authorList>
    </citation>
    <scope>NUCLEOTIDE SEQUENCE [LARGE SCALE GENOMIC DNA]</scope>
    <source>
        <strain evidence="4 5">ESL0182</strain>
    </source>
</reference>
<dbReference type="PANTHER" id="PTHR42879">
    <property type="entry name" value="3-OXOACYL-(ACYL-CARRIER-PROTEIN) REDUCTASE"/>
    <property type="match status" value="1"/>
</dbReference>
<dbReference type="GO" id="GO:0032787">
    <property type="term" value="P:monocarboxylic acid metabolic process"/>
    <property type="evidence" value="ECO:0007669"/>
    <property type="project" value="UniProtKB-ARBA"/>
</dbReference>
<dbReference type="PANTHER" id="PTHR42879:SF2">
    <property type="entry name" value="3-OXOACYL-[ACYL-CARRIER-PROTEIN] REDUCTASE FABG"/>
    <property type="match status" value="1"/>
</dbReference>
<dbReference type="EMBL" id="QGLR01000008">
    <property type="protein sequence ID" value="PXZ07892.1"/>
    <property type="molecule type" value="Genomic_DNA"/>
</dbReference>
<dbReference type="FunFam" id="3.40.50.720:FF:000173">
    <property type="entry name" value="3-oxoacyl-[acyl-carrier protein] reductase"/>
    <property type="match status" value="1"/>
</dbReference>
<keyword evidence="5" id="KW-1185">Reference proteome</keyword>
<gene>
    <name evidence="4" type="ORF">DKK70_04340</name>
</gene>
<dbReference type="AlphaFoldDB" id="A0A2V4E3R2"/>
<dbReference type="InterPro" id="IPR057326">
    <property type="entry name" value="KR_dom"/>
</dbReference>
<evidence type="ECO:0000256" key="2">
    <source>
        <dbReference type="ARBA" id="ARBA00023002"/>
    </source>
</evidence>
<dbReference type="Gene3D" id="3.40.50.720">
    <property type="entry name" value="NAD(P)-binding Rossmann-like Domain"/>
    <property type="match status" value="1"/>
</dbReference>
<dbReference type="InterPro" id="IPR036291">
    <property type="entry name" value="NAD(P)-bd_dom_sf"/>
</dbReference>
<organism evidence="4 5">
    <name type="scientific">Gilliamella apicola</name>
    <dbReference type="NCBI Taxonomy" id="1196095"/>
    <lineage>
        <taxon>Bacteria</taxon>
        <taxon>Pseudomonadati</taxon>
        <taxon>Pseudomonadota</taxon>
        <taxon>Gammaproteobacteria</taxon>
        <taxon>Orbales</taxon>
        <taxon>Orbaceae</taxon>
        <taxon>Gilliamella</taxon>
    </lineage>
</organism>
<dbReference type="InterPro" id="IPR020904">
    <property type="entry name" value="Sc_DH/Rdtase_CS"/>
</dbReference>
<keyword evidence="2" id="KW-0560">Oxidoreductase</keyword>
<dbReference type="SUPFAM" id="SSF51735">
    <property type="entry name" value="NAD(P)-binding Rossmann-fold domains"/>
    <property type="match status" value="1"/>
</dbReference>
<sequence>MENKWVFVSGGSRGIGAEIVSELAKNGFDIVFTYKNSKKQALEICESLTSQGKQCKAYQCDVSIANEVNHVVSECVSLFGAPYAIINNAGIVKDNLFIHIEEETWLEVMNNNVLSSYLVNQAFLPHMISRGDGCILFISSVTAFKGNIGQVNYAATKAAMIGMTHSLAVELGRFNIRVNSIAPGLIETDMSKNLSSSAYKNMLKKIPLGRIGSTKDVAMSVNFLLGSGGDYITGQTLVIDGGMSA</sequence>
<evidence type="ECO:0000256" key="1">
    <source>
        <dbReference type="ARBA" id="ARBA00006484"/>
    </source>
</evidence>
<dbReference type="PRINTS" id="PR00081">
    <property type="entry name" value="GDHRDH"/>
</dbReference>
<evidence type="ECO:0000313" key="4">
    <source>
        <dbReference type="EMBL" id="PXZ07892.1"/>
    </source>
</evidence>
<dbReference type="Proteomes" id="UP000247932">
    <property type="component" value="Unassembled WGS sequence"/>
</dbReference>
<dbReference type="Pfam" id="PF13561">
    <property type="entry name" value="adh_short_C2"/>
    <property type="match status" value="1"/>
</dbReference>
<dbReference type="PROSITE" id="PS00061">
    <property type="entry name" value="ADH_SHORT"/>
    <property type="match status" value="1"/>
</dbReference>
<name>A0A2V4E3R2_9GAMM</name>
<dbReference type="NCBIfam" id="NF009466">
    <property type="entry name" value="PRK12826.1-2"/>
    <property type="match status" value="1"/>
</dbReference>
<dbReference type="SMART" id="SM00822">
    <property type="entry name" value="PKS_KR"/>
    <property type="match status" value="1"/>
</dbReference>
<evidence type="ECO:0000313" key="5">
    <source>
        <dbReference type="Proteomes" id="UP000247932"/>
    </source>
</evidence>
<dbReference type="InterPro" id="IPR050259">
    <property type="entry name" value="SDR"/>
</dbReference>
<dbReference type="GO" id="GO:0016491">
    <property type="term" value="F:oxidoreductase activity"/>
    <property type="evidence" value="ECO:0007669"/>
    <property type="project" value="UniProtKB-KW"/>
</dbReference>
<dbReference type="InterPro" id="IPR002347">
    <property type="entry name" value="SDR_fam"/>
</dbReference>
<accession>A0A2V4E3R2</accession>
<evidence type="ECO:0000259" key="3">
    <source>
        <dbReference type="SMART" id="SM00822"/>
    </source>
</evidence>